<sequence>MRFHRLLTAWAVVSTTSNGFIANAAQPRALVYRGPAACKGCAEAVAQLLENSPQKFTVTYVGPNEDTNISSDSLKGVDVYAQPGGPDLNSAWAELQDHQTELRDFITKQGGRYLGFCLGAFLAGSTPGLGLLPEGANAVSERKQDNAQVTNTRDTIIQIDWTFRSSIGNYSKGETAVNRWVYFQDGAAITGLSGGNSSVLGRYSQNGDVAASLTPLGKGWVALVGAHPEATKSWYRSYDLSNPDGLNSTIDIGYDFVTAAMGRTGTNTTSNKTSEESAANPGGQQQGRLALPCLLGWFALGLAIFWI</sequence>
<dbReference type="InterPro" id="IPR029062">
    <property type="entry name" value="Class_I_gatase-like"/>
</dbReference>
<keyword evidence="4" id="KW-0436">Ligase</keyword>
<feature type="signal peptide" evidence="2">
    <location>
        <begin position="1"/>
        <end position="19"/>
    </location>
</feature>
<dbReference type="InterPro" id="IPR019197">
    <property type="entry name" value="Biotin-prot_ligase_N"/>
</dbReference>
<proteinExistence type="predicted"/>
<dbReference type="GO" id="GO:0016874">
    <property type="term" value="F:ligase activity"/>
    <property type="evidence" value="ECO:0007669"/>
    <property type="project" value="UniProtKB-KW"/>
</dbReference>
<evidence type="ECO:0000313" key="5">
    <source>
        <dbReference type="Proteomes" id="UP000078397"/>
    </source>
</evidence>
<feature type="chain" id="PRO_5008101345" evidence="2">
    <location>
        <begin position="20"/>
        <end position="307"/>
    </location>
</feature>
<reference evidence="4 5" key="1">
    <citation type="journal article" date="2016" name="PLoS Pathog.">
        <title>Biosynthesis of antibiotic leucinostatins in bio-control fungus Purpureocillium lilacinum and their inhibition on phytophthora revealed by genome mining.</title>
        <authorList>
            <person name="Wang G."/>
            <person name="Liu Z."/>
            <person name="Lin R."/>
            <person name="Li E."/>
            <person name="Mao Z."/>
            <person name="Ling J."/>
            <person name="Yang Y."/>
            <person name="Yin W.B."/>
            <person name="Xie B."/>
        </authorList>
    </citation>
    <scope>NUCLEOTIDE SEQUENCE [LARGE SCALE GENOMIC DNA]</scope>
    <source>
        <strain evidence="4">170</strain>
    </source>
</reference>
<dbReference type="OrthoDB" id="10250105at2759"/>
<evidence type="ECO:0000313" key="4">
    <source>
        <dbReference type="EMBL" id="OAQ61406.1"/>
    </source>
</evidence>
<name>A0A179F7L0_METCM</name>
<dbReference type="KEGG" id="pchm:VFPPC_09252"/>
<gene>
    <name evidence="4" type="ORF">VFPPC_09252</name>
</gene>
<dbReference type="SUPFAM" id="SSF52317">
    <property type="entry name" value="Class I glutamine amidotransferase-like"/>
    <property type="match status" value="1"/>
</dbReference>
<dbReference type="AlphaFoldDB" id="A0A179F7L0"/>
<feature type="domain" description="Biotin-protein ligase N-terminal" evidence="3">
    <location>
        <begin position="30"/>
        <end position="125"/>
    </location>
</feature>
<dbReference type="Pfam" id="PF09825">
    <property type="entry name" value="BPL_N"/>
    <property type="match status" value="1"/>
</dbReference>
<evidence type="ECO:0000259" key="3">
    <source>
        <dbReference type="Pfam" id="PF09825"/>
    </source>
</evidence>
<keyword evidence="5" id="KW-1185">Reference proteome</keyword>
<accession>A0A179F7L0</accession>
<organism evidence="4 5">
    <name type="scientific">Pochonia chlamydosporia 170</name>
    <dbReference type="NCBI Taxonomy" id="1380566"/>
    <lineage>
        <taxon>Eukaryota</taxon>
        <taxon>Fungi</taxon>
        <taxon>Dikarya</taxon>
        <taxon>Ascomycota</taxon>
        <taxon>Pezizomycotina</taxon>
        <taxon>Sordariomycetes</taxon>
        <taxon>Hypocreomycetidae</taxon>
        <taxon>Hypocreales</taxon>
        <taxon>Clavicipitaceae</taxon>
        <taxon>Pochonia</taxon>
    </lineage>
</organism>
<protein>
    <submittedName>
        <fullName evidence="4">Biotin protein ligase</fullName>
    </submittedName>
</protein>
<dbReference type="EMBL" id="LSBJ02000007">
    <property type="protein sequence ID" value="OAQ61406.1"/>
    <property type="molecule type" value="Genomic_DNA"/>
</dbReference>
<dbReference type="RefSeq" id="XP_018139110.1">
    <property type="nucleotide sequence ID" value="XM_018287819.1"/>
</dbReference>
<keyword evidence="2" id="KW-0732">Signal</keyword>
<evidence type="ECO:0000256" key="2">
    <source>
        <dbReference type="SAM" id="SignalP"/>
    </source>
</evidence>
<comment type="caution">
    <text evidence="4">The sequence shown here is derived from an EMBL/GenBank/DDBJ whole genome shotgun (WGS) entry which is preliminary data.</text>
</comment>
<dbReference type="GeneID" id="28851813"/>
<dbReference type="STRING" id="1380566.A0A179F7L0"/>
<evidence type="ECO:0000256" key="1">
    <source>
        <dbReference type="SAM" id="MobiDB-lite"/>
    </source>
</evidence>
<dbReference type="Proteomes" id="UP000078397">
    <property type="component" value="Unassembled WGS sequence"/>
</dbReference>
<feature type="region of interest" description="Disordered" evidence="1">
    <location>
        <begin position="265"/>
        <end position="284"/>
    </location>
</feature>